<gene>
    <name evidence="13" type="ORF">SAMN04487984_0433</name>
</gene>
<dbReference type="Gene3D" id="3.40.970.10">
    <property type="entry name" value="Ribonuclease H1, N-terminal domain"/>
    <property type="match status" value="1"/>
</dbReference>
<evidence type="ECO:0000256" key="10">
    <source>
        <dbReference type="ARBA" id="ARBA00022801"/>
    </source>
</evidence>
<proteinExistence type="inferred from homology"/>
<evidence type="ECO:0000256" key="7">
    <source>
        <dbReference type="ARBA" id="ARBA00022722"/>
    </source>
</evidence>
<dbReference type="InterPro" id="IPR037056">
    <property type="entry name" value="RNase_H1_N_sf"/>
</dbReference>
<reference evidence="14" key="1">
    <citation type="submission" date="2017-04" db="EMBL/GenBank/DDBJ databases">
        <authorList>
            <person name="Varghese N."/>
            <person name="Submissions S."/>
        </authorList>
    </citation>
    <scope>NUCLEOTIDE SEQUENCE [LARGE SCALE GENOMIC DNA]</scope>
    <source>
        <strain evidence="14">DSM 21500</strain>
    </source>
</reference>
<dbReference type="EMBL" id="FWXK01000002">
    <property type="protein sequence ID" value="SMC32024.1"/>
    <property type="molecule type" value="Genomic_DNA"/>
</dbReference>
<keyword evidence="11" id="KW-0460">Magnesium</keyword>
<dbReference type="Gene3D" id="3.30.420.10">
    <property type="entry name" value="Ribonuclease H-like superfamily/Ribonuclease H"/>
    <property type="match status" value="1"/>
</dbReference>
<comment type="similarity">
    <text evidence="4">Belongs to the RNase H family.</text>
</comment>
<evidence type="ECO:0000256" key="11">
    <source>
        <dbReference type="ARBA" id="ARBA00022842"/>
    </source>
</evidence>
<evidence type="ECO:0000256" key="8">
    <source>
        <dbReference type="ARBA" id="ARBA00022723"/>
    </source>
</evidence>
<organism evidence="13 14">
    <name type="scientific">Aerococcus suis</name>
    <dbReference type="NCBI Taxonomy" id="371602"/>
    <lineage>
        <taxon>Bacteria</taxon>
        <taxon>Bacillati</taxon>
        <taxon>Bacillota</taxon>
        <taxon>Bacilli</taxon>
        <taxon>Lactobacillales</taxon>
        <taxon>Aerococcaceae</taxon>
        <taxon>Aerococcus</taxon>
    </lineage>
</organism>
<evidence type="ECO:0000256" key="9">
    <source>
        <dbReference type="ARBA" id="ARBA00022759"/>
    </source>
</evidence>
<dbReference type="GO" id="GO:0046872">
    <property type="term" value="F:metal ion binding"/>
    <property type="evidence" value="ECO:0007669"/>
    <property type="project" value="UniProtKB-KW"/>
</dbReference>
<comment type="catalytic activity">
    <reaction evidence="1">
        <text>Endonucleolytic cleavage to 5'-phosphomonoester.</text>
        <dbReference type="EC" id="3.1.26.4"/>
    </reaction>
</comment>
<dbReference type="Pfam" id="PF00075">
    <property type="entry name" value="RNase_H"/>
    <property type="match status" value="1"/>
</dbReference>
<keyword evidence="9" id="KW-0255">Endonuclease</keyword>
<evidence type="ECO:0000256" key="5">
    <source>
        <dbReference type="ARBA" id="ARBA00012180"/>
    </source>
</evidence>
<dbReference type="InterPro" id="IPR011320">
    <property type="entry name" value="RNase_H1_N"/>
</dbReference>
<comment type="cofactor">
    <cofactor evidence="2">
        <name>Mg(2+)</name>
        <dbReference type="ChEBI" id="CHEBI:18420"/>
    </cofactor>
</comment>
<dbReference type="InterPro" id="IPR050092">
    <property type="entry name" value="RNase_H"/>
</dbReference>
<dbReference type="SUPFAM" id="SSF53098">
    <property type="entry name" value="Ribonuclease H-like"/>
    <property type="match status" value="1"/>
</dbReference>
<evidence type="ECO:0000313" key="13">
    <source>
        <dbReference type="EMBL" id="SMC32024.1"/>
    </source>
</evidence>
<dbReference type="GO" id="GO:0043137">
    <property type="term" value="P:DNA replication, removal of RNA primer"/>
    <property type="evidence" value="ECO:0007669"/>
    <property type="project" value="TreeGrafter"/>
</dbReference>
<dbReference type="InterPro" id="IPR012337">
    <property type="entry name" value="RNaseH-like_sf"/>
</dbReference>
<dbReference type="STRING" id="371602.SAMN04487984_0433"/>
<accession>A0A1W1Y7C4</accession>
<dbReference type="Pfam" id="PF01693">
    <property type="entry name" value="Cauli_VI"/>
    <property type="match status" value="1"/>
</dbReference>
<dbReference type="OrthoDB" id="9811552at2"/>
<dbReference type="PANTHER" id="PTHR10642:SF26">
    <property type="entry name" value="RIBONUCLEASE H1"/>
    <property type="match status" value="1"/>
</dbReference>
<dbReference type="RefSeq" id="WP_084098072.1">
    <property type="nucleotide sequence ID" value="NZ_FWXK01000002.1"/>
</dbReference>
<dbReference type="GO" id="GO:0003676">
    <property type="term" value="F:nucleic acid binding"/>
    <property type="evidence" value="ECO:0007669"/>
    <property type="project" value="InterPro"/>
</dbReference>
<protein>
    <recommendedName>
        <fullName evidence="6">Ribonuclease H</fullName>
        <ecNumber evidence="5">3.1.26.4</ecNumber>
    </recommendedName>
</protein>
<dbReference type="InterPro" id="IPR009027">
    <property type="entry name" value="Ribosomal_bL9/RNase_H1_N"/>
</dbReference>
<evidence type="ECO:0000259" key="12">
    <source>
        <dbReference type="PROSITE" id="PS50879"/>
    </source>
</evidence>
<evidence type="ECO:0000256" key="4">
    <source>
        <dbReference type="ARBA" id="ARBA00005300"/>
    </source>
</evidence>
<dbReference type="InterPro" id="IPR036397">
    <property type="entry name" value="RNaseH_sf"/>
</dbReference>
<evidence type="ECO:0000256" key="2">
    <source>
        <dbReference type="ARBA" id="ARBA00001946"/>
    </source>
</evidence>
<dbReference type="FunFam" id="3.40.970.10:FF:000002">
    <property type="entry name" value="Ribonuclease H"/>
    <property type="match status" value="1"/>
</dbReference>
<name>A0A1W1Y7C4_9LACT</name>
<evidence type="ECO:0000256" key="6">
    <source>
        <dbReference type="ARBA" id="ARBA00017721"/>
    </source>
</evidence>
<dbReference type="CDD" id="cd09277">
    <property type="entry name" value="RNase_HI_bacteria_like"/>
    <property type="match status" value="1"/>
</dbReference>
<dbReference type="EC" id="3.1.26.4" evidence="5"/>
<evidence type="ECO:0000256" key="1">
    <source>
        <dbReference type="ARBA" id="ARBA00000077"/>
    </source>
</evidence>
<dbReference type="AlphaFoldDB" id="A0A1W1Y7C4"/>
<keyword evidence="14" id="KW-1185">Reference proteome</keyword>
<keyword evidence="7" id="KW-0540">Nuclease</keyword>
<evidence type="ECO:0000313" key="14">
    <source>
        <dbReference type="Proteomes" id="UP000243884"/>
    </source>
</evidence>
<dbReference type="Proteomes" id="UP000243884">
    <property type="component" value="Unassembled WGS sequence"/>
</dbReference>
<keyword evidence="10" id="KW-0378">Hydrolase</keyword>
<sequence length="203" mass="23049">MKYYAVRKGRQKGIFTSWPECQKQVSGFKGAEFKSFKTKSEAQTYLNQTNSLQNHQQQTSMTKEDALVVYVDGSYDQRLKRYGYGGVIIYQNQETTFQGSGTEADLIVMRNVAGELLGAMRAVSIAEKIEAPSIIIYHDYAGIAKWATGDWRANKSATQYYQQFMQKHAQNLTIHFEKVAAHTGDYYNEQADQLAKEAVRNAL</sequence>
<dbReference type="PANTHER" id="PTHR10642">
    <property type="entry name" value="RIBONUCLEASE H1"/>
    <property type="match status" value="1"/>
</dbReference>
<evidence type="ECO:0000256" key="3">
    <source>
        <dbReference type="ARBA" id="ARBA00004065"/>
    </source>
</evidence>
<keyword evidence="8" id="KW-0479">Metal-binding</keyword>
<dbReference type="SUPFAM" id="SSF55658">
    <property type="entry name" value="L9 N-domain-like"/>
    <property type="match status" value="1"/>
</dbReference>
<dbReference type="PROSITE" id="PS50879">
    <property type="entry name" value="RNASE_H_1"/>
    <property type="match status" value="1"/>
</dbReference>
<dbReference type="InterPro" id="IPR002156">
    <property type="entry name" value="RNaseH_domain"/>
</dbReference>
<feature type="domain" description="RNase H type-1" evidence="12">
    <location>
        <begin position="63"/>
        <end position="200"/>
    </location>
</feature>
<comment type="function">
    <text evidence="3">Endonuclease that specifically degrades the RNA of RNA-DNA hybrids.</text>
</comment>
<dbReference type="GO" id="GO:0004523">
    <property type="term" value="F:RNA-DNA hybrid ribonuclease activity"/>
    <property type="evidence" value="ECO:0007669"/>
    <property type="project" value="UniProtKB-EC"/>
</dbReference>